<dbReference type="AlphaFoldDB" id="A0A4Y2QDD3"/>
<dbReference type="EMBL" id="BGPR01013532">
    <property type="protein sequence ID" value="GBN61053.1"/>
    <property type="molecule type" value="Genomic_DNA"/>
</dbReference>
<keyword evidence="2" id="KW-1185">Reference proteome</keyword>
<organism evidence="1 2">
    <name type="scientific">Araneus ventricosus</name>
    <name type="common">Orbweaver spider</name>
    <name type="synonym">Epeira ventricosa</name>
    <dbReference type="NCBI Taxonomy" id="182803"/>
    <lineage>
        <taxon>Eukaryota</taxon>
        <taxon>Metazoa</taxon>
        <taxon>Ecdysozoa</taxon>
        <taxon>Arthropoda</taxon>
        <taxon>Chelicerata</taxon>
        <taxon>Arachnida</taxon>
        <taxon>Araneae</taxon>
        <taxon>Araneomorphae</taxon>
        <taxon>Entelegynae</taxon>
        <taxon>Araneoidea</taxon>
        <taxon>Araneidae</taxon>
        <taxon>Araneus</taxon>
    </lineage>
</organism>
<name>A0A4Y2QDD3_ARAVE</name>
<reference evidence="1 2" key="1">
    <citation type="journal article" date="2019" name="Sci. Rep.">
        <title>Orb-weaving spider Araneus ventricosus genome elucidates the spidroin gene catalogue.</title>
        <authorList>
            <person name="Kono N."/>
            <person name="Nakamura H."/>
            <person name="Ohtoshi R."/>
            <person name="Moran D.A.P."/>
            <person name="Shinohara A."/>
            <person name="Yoshida Y."/>
            <person name="Fujiwara M."/>
            <person name="Mori M."/>
            <person name="Tomita M."/>
            <person name="Arakawa K."/>
        </authorList>
    </citation>
    <scope>NUCLEOTIDE SEQUENCE [LARGE SCALE GENOMIC DNA]</scope>
</reference>
<gene>
    <name evidence="1" type="ORF">AVEN_11072_1</name>
</gene>
<accession>A0A4Y2QDD3</accession>
<protein>
    <submittedName>
        <fullName evidence="1">Uncharacterized protein</fullName>
    </submittedName>
</protein>
<sequence>MACIAKDRFLSFPPVRKIFRSTPLQANLVAPRQNRLSVGYSCEIFLSSLEILFDCRTVNAEMRLEEVGGALSSWRKPEQARAGRKKCVRWVIGGPVDYGFVISGMTNSNGWTEKWSGIECHQAMFLERSTRKRSTCQTLDG</sequence>
<dbReference type="Proteomes" id="UP000499080">
    <property type="component" value="Unassembled WGS sequence"/>
</dbReference>
<evidence type="ECO:0000313" key="2">
    <source>
        <dbReference type="Proteomes" id="UP000499080"/>
    </source>
</evidence>
<comment type="caution">
    <text evidence="1">The sequence shown here is derived from an EMBL/GenBank/DDBJ whole genome shotgun (WGS) entry which is preliminary data.</text>
</comment>
<evidence type="ECO:0000313" key="1">
    <source>
        <dbReference type="EMBL" id="GBN61053.1"/>
    </source>
</evidence>
<proteinExistence type="predicted"/>